<feature type="region of interest" description="Disordered" evidence="3">
    <location>
        <begin position="1571"/>
        <end position="1612"/>
    </location>
</feature>
<reference evidence="5" key="1">
    <citation type="submission" date="2021-04" db="EMBL/GenBank/DDBJ databases">
        <authorList>
            <consortium name="Molecular Ecology Group"/>
        </authorList>
    </citation>
    <scope>NUCLEOTIDE SEQUENCE</scope>
</reference>
<feature type="compositionally biased region" description="Polar residues" evidence="3">
    <location>
        <begin position="783"/>
        <end position="792"/>
    </location>
</feature>
<dbReference type="OrthoDB" id="205782at2759"/>
<feature type="region of interest" description="Disordered" evidence="3">
    <location>
        <begin position="315"/>
        <end position="393"/>
    </location>
</feature>
<dbReference type="Proteomes" id="UP000678393">
    <property type="component" value="Unassembled WGS sequence"/>
</dbReference>
<feature type="compositionally biased region" description="Polar residues" evidence="3">
    <location>
        <begin position="1668"/>
        <end position="1679"/>
    </location>
</feature>
<feature type="compositionally biased region" description="Basic residues" evidence="3">
    <location>
        <begin position="1805"/>
        <end position="1823"/>
    </location>
</feature>
<evidence type="ECO:0000256" key="2">
    <source>
        <dbReference type="ARBA" id="ARBA00022801"/>
    </source>
</evidence>
<feature type="compositionally biased region" description="Basic and acidic residues" evidence="3">
    <location>
        <begin position="380"/>
        <end position="393"/>
    </location>
</feature>
<keyword evidence="2" id="KW-0378">Hydrolase</keyword>
<proteinExistence type="predicted"/>
<feature type="compositionally biased region" description="Basic and acidic residues" evidence="3">
    <location>
        <begin position="681"/>
        <end position="695"/>
    </location>
</feature>
<feature type="region of interest" description="Disordered" evidence="3">
    <location>
        <begin position="1465"/>
        <end position="1504"/>
    </location>
</feature>
<feature type="compositionally biased region" description="Basic and acidic residues" evidence="3">
    <location>
        <begin position="487"/>
        <end position="496"/>
    </location>
</feature>
<feature type="compositionally biased region" description="Polar residues" evidence="3">
    <location>
        <begin position="341"/>
        <end position="364"/>
    </location>
</feature>
<evidence type="ECO:0000256" key="3">
    <source>
        <dbReference type="SAM" id="MobiDB-lite"/>
    </source>
</evidence>
<dbReference type="InterPro" id="IPR028889">
    <property type="entry name" value="USP"/>
</dbReference>
<dbReference type="CDD" id="cd02257">
    <property type="entry name" value="Peptidase_C19"/>
    <property type="match status" value="1"/>
</dbReference>
<feature type="compositionally biased region" description="Polar residues" evidence="3">
    <location>
        <begin position="1481"/>
        <end position="1490"/>
    </location>
</feature>
<dbReference type="GO" id="GO:0016787">
    <property type="term" value="F:hydrolase activity"/>
    <property type="evidence" value="ECO:0007669"/>
    <property type="project" value="UniProtKB-KW"/>
</dbReference>
<feature type="region of interest" description="Disordered" evidence="3">
    <location>
        <begin position="1786"/>
        <end position="1825"/>
    </location>
</feature>
<feature type="region of interest" description="Disordered" evidence="3">
    <location>
        <begin position="468"/>
        <end position="496"/>
    </location>
</feature>
<dbReference type="InterPro" id="IPR038765">
    <property type="entry name" value="Papain-like_cys_pep_sf"/>
</dbReference>
<feature type="compositionally biased region" description="Polar residues" evidence="3">
    <location>
        <begin position="1199"/>
        <end position="1224"/>
    </location>
</feature>
<keyword evidence="6" id="KW-1185">Reference proteome</keyword>
<dbReference type="InterPro" id="IPR052398">
    <property type="entry name" value="Ubiquitin_hydrolase_53/54"/>
</dbReference>
<feature type="compositionally biased region" description="Low complexity" evidence="3">
    <location>
        <begin position="1399"/>
        <end position="1419"/>
    </location>
</feature>
<feature type="compositionally biased region" description="Low complexity" evidence="3">
    <location>
        <begin position="1183"/>
        <end position="1195"/>
    </location>
</feature>
<gene>
    <name evidence="5" type="ORF">CUNI_LOCUS15507</name>
</gene>
<dbReference type="EMBL" id="CAJHNH020003768">
    <property type="protein sequence ID" value="CAG5129949.1"/>
    <property type="molecule type" value="Genomic_DNA"/>
</dbReference>
<feature type="region of interest" description="Disordered" evidence="3">
    <location>
        <begin position="1639"/>
        <end position="1679"/>
    </location>
</feature>
<dbReference type="PANTHER" id="PTHR22975:SF9">
    <property type="entry name" value="ECHINUS SPLICE FORM 3"/>
    <property type="match status" value="1"/>
</dbReference>
<feature type="domain" description="USP" evidence="4">
    <location>
        <begin position="1"/>
        <end position="304"/>
    </location>
</feature>
<feature type="region of interest" description="Disordered" evidence="3">
    <location>
        <begin position="743"/>
        <end position="813"/>
    </location>
</feature>
<organism evidence="5 6">
    <name type="scientific">Candidula unifasciata</name>
    <dbReference type="NCBI Taxonomy" id="100452"/>
    <lineage>
        <taxon>Eukaryota</taxon>
        <taxon>Metazoa</taxon>
        <taxon>Spiralia</taxon>
        <taxon>Lophotrochozoa</taxon>
        <taxon>Mollusca</taxon>
        <taxon>Gastropoda</taxon>
        <taxon>Heterobranchia</taxon>
        <taxon>Euthyneura</taxon>
        <taxon>Panpulmonata</taxon>
        <taxon>Eupulmonata</taxon>
        <taxon>Stylommatophora</taxon>
        <taxon>Helicina</taxon>
        <taxon>Helicoidea</taxon>
        <taxon>Geomitridae</taxon>
        <taxon>Candidula</taxon>
    </lineage>
</organism>
<name>A0A8S3ZKP7_9EUPU</name>
<evidence type="ECO:0000313" key="5">
    <source>
        <dbReference type="EMBL" id="CAG5129949.1"/>
    </source>
</evidence>
<feature type="region of interest" description="Disordered" evidence="3">
    <location>
        <begin position="540"/>
        <end position="562"/>
    </location>
</feature>
<dbReference type="PANTHER" id="PTHR22975">
    <property type="entry name" value="UBIQUITIN SPECIFIC PROTEINASE"/>
    <property type="match status" value="1"/>
</dbReference>
<feature type="compositionally biased region" description="Polar residues" evidence="3">
    <location>
        <begin position="1259"/>
        <end position="1275"/>
    </location>
</feature>
<feature type="compositionally biased region" description="Low complexity" evidence="3">
    <location>
        <begin position="799"/>
        <end position="813"/>
    </location>
</feature>
<feature type="region of interest" description="Disordered" evidence="3">
    <location>
        <begin position="408"/>
        <end position="451"/>
    </location>
</feature>
<feature type="region of interest" description="Disordered" evidence="3">
    <location>
        <begin position="1370"/>
        <end position="1419"/>
    </location>
</feature>
<feature type="region of interest" description="Disordered" evidence="3">
    <location>
        <begin position="1046"/>
        <end position="1096"/>
    </location>
</feature>
<feature type="compositionally biased region" description="Low complexity" evidence="3">
    <location>
        <begin position="753"/>
        <end position="766"/>
    </location>
</feature>
<comment type="caution">
    <text evidence="5">The sequence shown here is derived from an EMBL/GenBank/DDBJ whole genome shotgun (WGS) entry which is preliminary data.</text>
</comment>
<feature type="region of interest" description="Disordered" evidence="3">
    <location>
        <begin position="669"/>
        <end position="702"/>
    </location>
</feature>
<sequence length="1929" mass="211865">VFWHLDVFRRSYRRLSGHTCMGNSCIFCALKVIFTQFQFSDQSSLHPDALRKALAETFVNQQRFQLGHMDDAAECFENILRRIHFHIASNCHEDACTAPHCLPHQKFSLNIVEKVVCPCGASSSPLKFTEMVHYISAKALISQAKVMQETGDMLHPDRFGLLLRNANAMGDIRDCPGGCGKSVQIRRTLLNAPDVVSIGLVWDSDHPTVETTTEVARNIGTAILLQDVFHSVMQDLRTLPKLHLVGLVCYYGKHYSTFVFHSKLQVWIYFDDATVREIGKCWDDVVDKCSKGRYQPLLLLYANPNASPVTVETAPKKRTMAPGFGIPGGADDESGLDRSQESISSQHSYHRSWTPNPDSANQLKRQVLLPRARSVTPSASERENGEPSAKVFDHSRQQSFIMAMSPKPDKIKHPLRFGGQASSSGCTPGPMVDQNDGLFYHGSSGQPLSDERENYSDYTLSASGQYRRPSMEGFEPARLPLTPNIKGNERKDTSKKEPIRADVVRYLDTSGAQDTASSNYMQYQTQAYDYLYQASNHSANVASKNGSSSVTYQNRDPSNFRQRSISQNDDEIVSNMHNEGYSQHVIIKPMANSQNYDQIEGLSQSHTAVQSGLATLPRTKKEPSKDLSRTVNNQQGINGHLFSVEDQRNIQNVLGRPPPVPVSAVVGKAAEADKKGKKLTKKEMKKAEKKLRSELSRSQPDLSGIVKPYLHLSNSSDDMQQPREIVEDKITYINRSMVESILKHQGLQRNHSTHSSNSSSSAESNSIMGKLIASKKSEGGLPTDTSFDNVSIGSHKDSGYGSSDRNSSSSAGSGTVDPYIQYFISKSMVVPRNIHPNLLQHPSHQMISDFSTPKPQVYNASISHPDAQRKDLGSRAKEGRNQLLFETLTQRKVMHPIKESSQEDILKVIPKDLTPVSTPARVESPLATDALSKEGRIPIIPPKNFAAFQVSKSSHQKEPSIDSLDNDEVENDYFISMCTKADDLMDSCIIAETKGDLTGALRYCDSALGCLKEAMNQTDISNKALVYAQKKHNACLLKSRSLFKRNSSQGTEGKRSSITSSDSDNSDRPLRRAASKEQLLAASRGSPAPGLIQHGRAGSPAVKLPLSAVQQKVLSVAPQMKENKLAGPQSCLPPAQNTQASYGNPDSLSGQLDQLQAHRLRSHVARSSASDKSDTESTHSRSESNSSPRSSVSVPCQVTLASSKPVVQNRSPAETTYVTQSTSVLPMPLDSYGALPRSRHPRRTSDPTGNSDAFKKSLNKQSNITNMNGSDSVSGDGNVLKRMNQTEMRDLVDNNVVNRQTQQFGVQSHKFSNGMSGDSRQQLPDTKSQQGLRLLNDSAGHGGSTYAENNVLSNSHSASAYVDRSFPNSHSVNVSTSSHVLQQQQLHQQRSSNCHSTVSSIHSAGSSPQQSSGSVQLLQQPPQHSHFMLPQSTTVSQCPPFSYQQQAKQQNLLNQQKLEGKVAQPVSGYNQPLPGHRSTPAPVQQGSAPNVSYAAPGSSSQHYSQAYYQSQNLKQDTRPQLNNVQVNSSLAGSQLTSHASSAVSYRPTEQTTVQKVKQDVQNVMQDVQNLSINRKSSCGPPPPPPARTTSNPDFKQHLPPPTSQPQQLRYHHAQQYQEEDFKVGSGSQQRNVARIQPLSQQKLLESSPSDNKLISSGSDHGLGGQLKHATSTTGLNNISQQPRPLERYASQPDCQNLVDPASCSTKDLYPSAFAQGHTLISSANARSGDGVTKNLQLISDIPQKQNNLSIHSHTSADFQNDVEPKPNVRALASRFDPALEKPAIKPKPSLLSLLRTRSRSESGSKKPKSVLKSKKNKNSKAPRKSVTFAENISNYAAGYESAAELTSFSASAGVNDRAYFSDDDDNFKMKTTAFSDNDLDDEIEDSSNSDDIPMVRDELACHLCHKREVDMGKAYCSKCSFYMSRLVQT</sequence>
<dbReference type="PROSITE" id="PS50235">
    <property type="entry name" value="USP_3"/>
    <property type="match status" value="1"/>
</dbReference>
<feature type="non-terminal residue" evidence="5">
    <location>
        <position position="1"/>
    </location>
</feature>
<keyword evidence="1" id="KW-0833">Ubl conjugation pathway</keyword>
<evidence type="ECO:0000259" key="4">
    <source>
        <dbReference type="PROSITE" id="PS50235"/>
    </source>
</evidence>
<evidence type="ECO:0000313" key="6">
    <source>
        <dbReference type="Proteomes" id="UP000678393"/>
    </source>
</evidence>
<feature type="compositionally biased region" description="Low complexity" evidence="3">
    <location>
        <begin position="1370"/>
        <end position="1392"/>
    </location>
</feature>
<evidence type="ECO:0000256" key="1">
    <source>
        <dbReference type="ARBA" id="ARBA00022786"/>
    </source>
</evidence>
<feature type="compositionally biased region" description="Polar residues" evidence="3">
    <location>
        <begin position="1639"/>
        <end position="1658"/>
    </location>
</feature>
<dbReference type="Gene3D" id="3.90.70.10">
    <property type="entry name" value="Cysteine proteinases"/>
    <property type="match status" value="1"/>
</dbReference>
<dbReference type="SUPFAM" id="SSF54001">
    <property type="entry name" value="Cysteine proteinases"/>
    <property type="match status" value="1"/>
</dbReference>
<protein>
    <recommendedName>
        <fullName evidence="4">USP domain-containing protein</fullName>
    </recommendedName>
</protein>
<feature type="region of interest" description="Disordered" evidence="3">
    <location>
        <begin position="1125"/>
        <end position="1278"/>
    </location>
</feature>
<feature type="compositionally biased region" description="Polar residues" evidence="3">
    <location>
        <begin position="1135"/>
        <end position="1154"/>
    </location>
</feature>
<feature type="compositionally biased region" description="Basic and acidic residues" evidence="3">
    <location>
        <begin position="1169"/>
        <end position="1182"/>
    </location>
</feature>
<accession>A0A8S3ZKP7</accession>